<protein>
    <submittedName>
        <fullName evidence="1">Uncharacterized protein</fullName>
    </submittedName>
</protein>
<organism evidence="1 2">
    <name type="scientific">Sporanaerobium hydrogeniformans</name>
    <dbReference type="NCBI Taxonomy" id="3072179"/>
    <lineage>
        <taxon>Bacteria</taxon>
        <taxon>Bacillati</taxon>
        <taxon>Bacillota</taxon>
        <taxon>Clostridia</taxon>
        <taxon>Lachnospirales</taxon>
        <taxon>Lachnospiraceae</taxon>
        <taxon>Sporanaerobium</taxon>
    </lineage>
</organism>
<reference evidence="1" key="1">
    <citation type="submission" date="2017-10" db="EMBL/GenBank/DDBJ databases">
        <title>Genome sequence of cellulolytic Lachnospiraceae bacterium XHS1971 isolated from hotspring sediment.</title>
        <authorList>
            <person name="Vasudevan G."/>
            <person name="Joshi A.J."/>
            <person name="Hivarkar S."/>
            <person name="Lanjekar V.B."/>
            <person name="Dhakephalkar P.K."/>
            <person name="Dagar S."/>
        </authorList>
    </citation>
    <scope>NUCLEOTIDE SEQUENCE</scope>
    <source>
        <strain evidence="1">XHS1971</strain>
    </source>
</reference>
<accession>A0AC61DC65</accession>
<sequence length="702" mass="77430">MSLAQGQLKKTKGGAPESKLKISKPKINKHQIEQFQLGRLFSIDSIKIKLIIITVAFTTIPLLFINILSSSISTSTLRNTSKQLTADIVNQTSSTVNYFLEDIEKNITKYIINDLNSTTENLLINYSKAKQNQTEKVKVVQSIQKGLVYLSSIENSIESAAIVHRDGTVMGKLPSITPDELSSFKDLELNGEYIWQKGLGSDVKSIYFIRKVPNTAIGEEFGLMFCPIKLDAIKEDMEKIKLLDGADVYLVDQEGKMIYNKNTEKLQIKDYIWEFIKDSKDTIGSTIKNNTLITYATTDNSWRVIAELPQKSLTKNLHAATVIIWLIIGGIAAIAVGVSFVVAKSFSGPIIHIMKLMKLAEDGDLTVRIDTKRTDEIGLLCLSFNKMMGNIQKLVQDTQIVIEQTIAGSKTLAVSTNQSVEAFEQLALSIGDIAVGSSDQAVDAQKTSKKMDQLSDSIQRVMVKTKDIYTDNQGAKIIIEEATQSMEMLNTTMASSIQVANKIKESITELSGLTRSIGEIMKLVDGISEQTNLLALNASIEAARAGAVGKGFAVVAHEVRNLAEQSKHSTDNVRHTLHTIEKKTKDAVNLVKAANAIFANQEAAVDKADVAFRTIIQKLKNMDSDIGNINTEVNDMEYLKENMLENISRIKMITEDTASATEQVNALSEEQKAVMTQLLEVSKTLSTSMDILSKAMAHFKIN</sequence>
<name>A0AC61DC65_9FIRM</name>
<dbReference type="Proteomes" id="UP000224460">
    <property type="component" value="Unassembled WGS sequence"/>
</dbReference>
<comment type="caution">
    <text evidence="1">The sequence shown here is derived from an EMBL/GenBank/DDBJ whole genome shotgun (WGS) entry which is preliminary data.</text>
</comment>
<proteinExistence type="predicted"/>
<gene>
    <name evidence="1" type="ORF">CS063_08515</name>
</gene>
<evidence type="ECO:0000313" key="1">
    <source>
        <dbReference type="EMBL" id="PHV70801.1"/>
    </source>
</evidence>
<keyword evidence="2" id="KW-1185">Reference proteome</keyword>
<dbReference type="EMBL" id="PEDL01000007">
    <property type="protein sequence ID" value="PHV70801.1"/>
    <property type="molecule type" value="Genomic_DNA"/>
</dbReference>
<evidence type="ECO:0000313" key="2">
    <source>
        <dbReference type="Proteomes" id="UP000224460"/>
    </source>
</evidence>